<organism evidence="1">
    <name type="scientific">Faunusvirus sp</name>
    <dbReference type="NCBI Taxonomy" id="2487766"/>
    <lineage>
        <taxon>Viruses</taxon>
        <taxon>Varidnaviria</taxon>
        <taxon>Bamfordvirae</taxon>
        <taxon>Nucleocytoviricota</taxon>
        <taxon>Megaviricetes</taxon>
        <taxon>Imitervirales</taxon>
        <taxon>Mimiviridae</taxon>
    </lineage>
</organism>
<proteinExistence type="predicted"/>
<evidence type="ECO:0000313" key="1">
    <source>
        <dbReference type="EMBL" id="AYV79126.1"/>
    </source>
</evidence>
<reference evidence="1" key="1">
    <citation type="submission" date="2018-10" db="EMBL/GenBank/DDBJ databases">
        <title>Hidden diversity of soil giant viruses.</title>
        <authorList>
            <person name="Schulz F."/>
            <person name="Alteio L."/>
            <person name="Goudeau D."/>
            <person name="Ryan E.M."/>
            <person name="Malmstrom R.R."/>
            <person name="Blanchard J."/>
            <person name="Woyke T."/>
        </authorList>
    </citation>
    <scope>NUCLEOTIDE SEQUENCE</scope>
    <source>
        <strain evidence="1">FNV1</strain>
    </source>
</reference>
<dbReference type="EMBL" id="MK072134">
    <property type="protein sequence ID" value="AYV79126.1"/>
    <property type="molecule type" value="Genomic_DNA"/>
</dbReference>
<sequence>MYYMLYNIKFLSQIIIYMHLSLFNTINMAGGVHDKSGKEHSKDGNGDEIHFNGGFVPLYICESKKFVEKKDDGKKRERQVDKAIISVFSILDSRKRSPFIKINRGGGLETEQSGGVTATSDKNTISSSKMSAINNKLKVLI</sequence>
<accession>A0A3G4ZW60</accession>
<protein>
    <submittedName>
        <fullName evidence="1">Uncharacterized protein</fullName>
    </submittedName>
</protein>
<name>A0A3G4ZW60_9VIRU</name>
<gene>
    <name evidence="1" type="ORF">Faunusvirus3_6</name>
</gene>